<dbReference type="SUPFAM" id="SSF53850">
    <property type="entry name" value="Periplasmic binding protein-like II"/>
    <property type="match status" value="1"/>
</dbReference>
<evidence type="ECO:0000259" key="5">
    <source>
        <dbReference type="PROSITE" id="PS50931"/>
    </source>
</evidence>
<comment type="similarity">
    <text evidence="1">Belongs to the LysR transcriptional regulatory family.</text>
</comment>
<protein>
    <submittedName>
        <fullName evidence="6">LysR family transcriptional regulator</fullName>
    </submittedName>
</protein>
<dbReference type="Gene3D" id="1.10.10.10">
    <property type="entry name" value="Winged helix-like DNA-binding domain superfamily/Winged helix DNA-binding domain"/>
    <property type="match status" value="1"/>
</dbReference>
<dbReference type="GO" id="GO:0003700">
    <property type="term" value="F:DNA-binding transcription factor activity"/>
    <property type="evidence" value="ECO:0007669"/>
    <property type="project" value="InterPro"/>
</dbReference>
<name>A0A4D7AY46_9HYPH</name>
<gene>
    <name evidence="6" type="ORF">E8M01_13585</name>
</gene>
<dbReference type="InterPro" id="IPR005119">
    <property type="entry name" value="LysR_subst-bd"/>
</dbReference>
<keyword evidence="3" id="KW-0238">DNA-binding</keyword>
<dbReference type="InterPro" id="IPR036388">
    <property type="entry name" value="WH-like_DNA-bd_sf"/>
</dbReference>
<evidence type="ECO:0000256" key="1">
    <source>
        <dbReference type="ARBA" id="ARBA00009437"/>
    </source>
</evidence>
<evidence type="ECO:0000256" key="4">
    <source>
        <dbReference type="ARBA" id="ARBA00023163"/>
    </source>
</evidence>
<evidence type="ECO:0000256" key="2">
    <source>
        <dbReference type="ARBA" id="ARBA00023015"/>
    </source>
</evidence>
<dbReference type="GO" id="GO:0006351">
    <property type="term" value="P:DNA-templated transcription"/>
    <property type="evidence" value="ECO:0007669"/>
    <property type="project" value="TreeGrafter"/>
</dbReference>
<keyword evidence="2" id="KW-0805">Transcription regulation</keyword>
<evidence type="ECO:0000313" key="6">
    <source>
        <dbReference type="EMBL" id="QCI65151.1"/>
    </source>
</evidence>
<evidence type="ECO:0000313" key="7">
    <source>
        <dbReference type="Proteomes" id="UP000298781"/>
    </source>
</evidence>
<sequence>MQEKTQRAAASVQRQKPIEPIDASWGDLKIFLVCVDHHSFRKGAQILGMTDTTVMRRIDRLEEALGFALFVRHQAGLQLTDEGRAILDDARKMERLSFDIFRRAAHAGPDPQGVVRLAVTEGVGTYWVLPKLIDFQATYRRLTVDLRCAMEPADVGRLEADVAIQFAPPDNPDLIIAKLGRLHVYPFVSENYARDFGVPTSIAELRQHRIIQQVAPQLDETAYARALGVDSLAGIVGIRTNSSTATLYAVERGVGAGMLPTCSIALGARLVPLDVGIRHHLDLWLTYHPELKRSEKHMLLVNWLKRIFDPSLYACFKDEFIHPSELAARMGDAAKAMSLGDYAAPTPLR</sequence>
<dbReference type="InterPro" id="IPR000847">
    <property type="entry name" value="LysR_HTH_N"/>
</dbReference>
<dbReference type="AlphaFoldDB" id="A0A4D7AY46"/>
<feature type="domain" description="HTH lysR-type" evidence="5">
    <location>
        <begin position="27"/>
        <end position="80"/>
    </location>
</feature>
<dbReference type="RefSeq" id="WP_136960600.1">
    <property type="nucleotide sequence ID" value="NZ_CP039690.1"/>
</dbReference>
<dbReference type="Pfam" id="PF03466">
    <property type="entry name" value="LysR_substrate"/>
    <property type="match status" value="1"/>
</dbReference>
<dbReference type="PANTHER" id="PTHR30537">
    <property type="entry name" value="HTH-TYPE TRANSCRIPTIONAL REGULATOR"/>
    <property type="match status" value="1"/>
</dbReference>
<keyword evidence="4" id="KW-0804">Transcription</keyword>
<dbReference type="Gene3D" id="3.40.190.290">
    <property type="match status" value="1"/>
</dbReference>
<dbReference type="PROSITE" id="PS50931">
    <property type="entry name" value="HTH_LYSR"/>
    <property type="match status" value="1"/>
</dbReference>
<dbReference type="KEGG" id="pstg:E8M01_13585"/>
<accession>A0A4D7AY46</accession>
<dbReference type="Proteomes" id="UP000298781">
    <property type="component" value="Chromosome"/>
</dbReference>
<keyword evidence="7" id="KW-1185">Reference proteome</keyword>
<dbReference type="GO" id="GO:0043565">
    <property type="term" value="F:sequence-specific DNA binding"/>
    <property type="evidence" value="ECO:0007669"/>
    <property type="project" value="TreeGrafter"/>
</dbReference>
<dbReference type="EMBL" id="CP039690">
    <property type="protein sequence ID" value="QCI65151.1"/>
    <property type="molecule type" value="Genomic_DNA"/>
</dbReference>
<proteinExistence type="inferred from homology"/>
<organism evidence="6 7">
    <name type="scientific">Phreatobacter stygius</name>
    <dbReference type="NCBI Taxonomy" id="1940610"/>
    <lineage>
        <taxon>Bacteria</taxon>
        <taxon>Pseudomonadati</taxon>
        <taxon>Pseudomonadota</taxon>
        <taxon>Alphaproteobacteria</taxon>
        <taxon>Hyphomicrobiales</taxon>
        <taxon>Phreatobacteraceae</taxon>
        <taxon>Phreatobacter</taxon>
    </lineage>
</organism>
<evidence type="ECO:0000256" key="3">
    <source>
        <dbReference type="ARBA" id="ARBA00023125"/>
    </source>
</evidence>
<dbReference type="InterPro" id="IPR058163">
    <property type="entry name" value="LysR-type_TF_proteobact-type"/>
</dbReference>
<reference evidence="6 7" key="1">
    <citation type="submission" date="2019-04" db="EMBL/GenBank/DDBJ databases">
        <title>Phreatobacter aquaticus sp. nov.</title>
        <authorList>
            <person name="Choi A."/>
        </authorList>
    </citation>
    <scope>NUCLEOTIDE SEQUENCE [LARGE SCALE GENOMIC DNA]</scope>
    <source>
        <strain evidence="6 7">KCTC 52518</strain>
    </source>
</reference>
<dbReference type="PANTHER" id="PTHR30537:SF3">
    <property type="entry name" value="TRANSCRIPTIONAL REGULATORY PROTEIN"/>
    <property type="match status" value="1"/>
</dbReference>
<dbReference type="OrthoDB" id="7624726at2"/>
<dbReference type="InterPro" id="IPR036390">
    <property type="entry name" value="WH_DNA-bd_sf"/>
</dbReference>
<dbReference type="Pfam" id="PF00126">
    <property type="entry name" value="HTH_1"/>
    <property type="match status" value="1"/>
</dbReference>
<dbReference type="SUPFAM" id="SSF46785">
    <property type="entry name" value="Winged helix' DNA-binding domain"/>
    <property type="match status" value="1"/>
</dbReference>